<dbReference type="GO" id="GO:0030570">
    <property type="term" value="F:pectate lyase activity"/>
    <property type="evidence" value="ECO:0007669"/>
    <property type="project" value="UniProtKB-UniRule"/>
</dbReference>
<gene>
    <name evidence="11" type="ORF">D0863_00611</name>
</gene>
<evidence type="ECO:0000256" key="1">
    <source>
        <dbReference type="ARBA" id="ARBA00000695"/>
    </source>
</evidence>
<comment type="cofactor">
    <cofactor evidence="2 10">
        <name>Ca(2+)</name>
        <dbReference type="ChEBI" id="CHEBI:29108"/>
    </cofactor>
</comment>
<dbReference type="AlphaFoldDB" id="A0A3M7EQ39"/>
<dbReference type="EC" id="4.2.2.2" evidence="10"/>
<dbReference type="InterPro" id="IPR012334">
    <property type="entry name" value="Pectin_lyas_fold"/>
</dbReference>
<evidence type="ECO:0000256" key="8">
    <source>
        <dbReference type="ARBA" id="ARBA00023239"/>
    </source>
</evidence>
<evidence type="ECO:0000256" key="2">
    <source>
        <dbReference type="ARBA" id="ARBA00001913"/>
    </source>
</evidence>
<dbReference type="InterPro" id="IPR011050">
    <property type="entry name" value="Pectin_lyase_fold/virulence"/>
</dbReference>
<keyword evidence="7 10" id="KW-0106">Calcium</keyword>
<evidence type="ECO:0000256" key="9">
    <source>
        <dbReference type="ARBA" id="ARBA00025679"/>
    </source>
</evidence>
<dbReference type="InterPro" id="IPR004898">
    <property type="entry name" value="Pectate_lyase_PlyH/PlyE-like"/>
</dbReference>
<dbReference type="EMBL" id="QWIP01000010">
    <property type="protein sequence ID" value="RMY78517.1"/>
    <property type="molecule type" value="Genomic_DNA"/>
</dbReference>
<dbReference type="VEuPathDB" id="FungiDB:BTJ68_11759"/>
<comment type="subcellular location">
    <subcellularLocation>
        <location evidence="3 10">Secreted</location>
    </subcellularLocation>
</comment>
<reference evidence="11 12" key="1">
    <citation type="journal article" date="2018" name="BMC Genomics">
        <title>Genomic evidence for intraspecific hybridization in a clonal and extremely halotolerant yeast.</title>
        <authorList>
            <person name="Gostincar C."/>
            <person name="Stajich J.E."/>
            <person name="Zupancic J."/>
            <person name="Zalar P."/>
            <person name="Gunde-Cimerman N."/>
        </authorList>
    </citation>
    <scope>NUCLEOTIDE SEQUENCE [LARGE SCALE GENOMIC DNA]</scope>
    <source>
        <strain evidence="11 12">EXF-2682</strain>
    </source>
</reference>
<evidence type="ECO:0000256" key="10">
    <source>
        <dbReference type="RuleBase" id="RU367009"/>
    </source>
</evidence>
<comment type="function">
    <text evidence="9 10">Pectinolytic enzyme consist of four classes of enzymes: pectin lyase, polygalacturonase, pectin methylesterase and rhamnogalacturonase. Among pectinolytic enzymes, pectin lyase is the most important in depolymerization of pectin, since it cleaves internal glycosidic bonds of highly methylated pectins. Favors pectate, the anion, over pectin, the methyl ester.</text>
</comment>
<evidence type="ECO:0000256" key="4">
    <source>
        <dbReference type="ARBA" id="ARBA00006463"/>
    </source>
</evidence>
<sequence length="273" mass="29303">MVYKGAQDPFFARWTNNNASSLEQSSRLLRKDLYILSITMQNLMKLAGLAAMLPAALACNGYEGGVPEPTDHVSSGSVIEVPAGEVYDGEWKKYDRGSGACNGQTEGDWEDAVFYLHEGATLQNVIIGADQAEGVHCTGHCTLKFVWFEDVCEDAISIKNDAAGSNSYIIGGGAYHADDKVIQHNGCGTVNIINYYVEDYGKVYRSCGNCDSQCTRTVNISGTTAYGGDELAGINEAFGDSATLDNICTDADHPCAIYDGCEGDCEPEKVGYC</sequence>
<evidence type="ECO:0000256" key="7">
    <source>
        <dbReference type="ARBA" id="ARBA00022837"/>
    </source>
</evidence>
<evidence type="ECO:0000256" key="3">
    <source>
        <dbReference type="ARBA" id="ARBA00004613"/>
    </source>
</evidence>
<accession>A0A3M7EQ39</accession>
<organism evidence="11 12">
    <name type="scientific">Hortaea werneckii</name>
    <name type="common">Black yeast</name>
    <name type="synonym">Cladosporium werneckii</name>
    <dbReference type="NCBI Taxonomy" id="91943"/>
    <lineage>
        <taxon>Eukaryota</taxon>
        <taxon>Fungi</taxon>
        <taxon>Dikarya</taxon>
        <taxon>Ascomycota</taxon>
        <taxon>Pezizomycotina</taxon>
        <taxon>Dothideomycetes</taxon>
        <taxon>Dothideomycetidae</taxon>
        <taxon>Mycosphaerellales</taxon>
        <taxon>Teratosphaeriaceae</taxon>
        <taxon>Hortaea</taxon>
    </lineage>
</organism>
<comment type="similarity">
    <text evidence="4 10">Belongs to the polysaccharide lyase 3 family.</text>
</comment>
<proteinExistence type="inferred from homology"/>
<keyword evidence="8 10" id="KW-0456">Lyase</keyword>
<dbReference type="GO" id="GO:0005576">
    <property type="term" value="C:extracellular region"/>
    <property type="evidence" value="ECO:0007669"/>
    <property type="project" value="UniProtKB-SubCell"/>
</dbReference>
<evidence type="ECO:0000313" key="11">
    <source>
        <dbReference type="EMBL" id="RMY78517.1"/>
    </source>
</evidence>
<protein>
    <recommendedName>
        <fullName evidence="10">Pectate lyase</fullName>
        <ecNumber evidence="10">4.2.2.2</ecNumber>
    </recommendedName>
</protein>
<dbReference type="Pfam" id="PF03211">
    <property type="entry name" value="Pectate_lyase"/>
    <property type="match status" value="1"/>
</dbReference>
<evidence type="ECO:0000313" key="12">
    <source>
        <dbReference type="Proteomes" id="UP000269276"/>
    </source>
</evidence>
<dbReference type="PANTHER" id="PTHR33407">
    <property type="entry name" value="PECTATE LYASE F-RELATED"/>
    <property type="match status" value="1"/>
</dbReference>
<evidence type="ECO:0000256" key="5">
    <source>
        <dbReference type="ARBA" id="ARBA00022525"/>
    </source>
</evidence>
<dbReference type="Proteomes" id="UP000269276">
    <property type="component" value="Unassembled WGS sequence"/>
</dbReference>
<dbReference type="Gene3D" id="2.160.20.10">
    <property type="entry name" value="Single-stranded right-handed beta-helix, Pectin lyase-like"/>
    <property type="match status" value="1"/>
</dbReference>
<dbReference type="PANTHER" id="PTHR33407:SF9">
    <property type="entry name" value="PECTATE LYASE F-RELATED"/>
    <property type="match status" value="1"/>
</dbReference>
<keyword evidence="6" id="KW-0732">Signal</keyword>
<dbReference type="GO" id="GO:0045490">
    <property type="term" value="P:pectin catabolic process"/>
    <property type="evidence" value="ECO:0007669"/>
    <property type="project" value="TreeGrafter"/>
</dbReference>
<dbReference type="OrthoDB" id="441042at2759"/>
<keyword evidence="5 10" id="KW-0964">Secreted</keyword>
<comment type="catalytic activity">
    <reaction evidence="1 10">
        <text>Eliminative cleavage of (1-&gt;4)-alpha-D-galacturonan to give oligosaccharides with 4-deoxy-alpha-D-galact-4-enuronosyl groups at their non-reducing ends.</text>
        <dbReference type="EC" id="4.2.2.2"/>
    </reaction>
</comment>
<name>A0A3M7EQ39_HORWE</name>
<dbReference type="SUPFAM" id="SSF51126">
    <property type="entry name" value="Pectin lyase-like"/>
    <property type="match status" value="1"/>
</dbReference>
<evidence type="ECO:0000256" key="6">
    <source>
        <dbReference type="ARBA" id="ARBA00022729"/>
    </source>
</evidence>
<comment type="caution">
    <text evidence="11">The sequence shown here is derived from an EMBL/GenBank/DDBJ whole genome shotgun (WGS) entry which is preliminary data.</text>
</comment>